<dbReference type="Pfam" id="PF12729">
    <property type="entry name" value="4HB_MCP_1"/>
    <property type="match status" value="1"/>
</dbReference>
<feature type="transmembrane region" description="Helical" evidence="1">
    <location>
        <begin position="12"/>
        <end position="30"/>
    </location>
</feature>
<dbReference type="Proteomes" id="UP000307244">
    <property type="component" value="Unassembled WGS sequence"/>
</dbReference>
<proteinExistence type="predicted"/>
<keyword evidence="1" id="KW-0812">Transmembrane</keyword>
<dbReference type="InterPro" id="IPR024478">
    <property type="entry name" value="HlyB_4HB_MCP"/>
</dbReference>
<evidence type="ECO:0000313" key="4">
    <source>
        <dbReference type="Proteomes" id="UP000307244"/>
    </source>
</evidence>
<name>A0A4U1CIM3_9SPHI</name>
<dbReference type="AlphaFoldDB" id="A0A4U1CIM3"/>
<evidence type="ECO:0000313" key="3">
    <source>
        <dbReference type="EMBL" id="TKC06311.1"/>
    </source>
</evidence>
<keyword evidence="1" id="KW-0472">Membrane</keyword>
<dbReference type="RefSeq" id="WP_136836570.1">
    <property type="nucleotide sequence ID" value="NZ_SWBQ01000003.1"/>
</dbReference>
<comment type="caution">
    <text evidence="3">The sequence shown here is derived from an EMBL/GenBank/DDBJ whole genome shotgun (WGS) entry which is preliminary data.</text>
</comment>
<dbReference type="OrthoDB" id="1438991at2"/>
<organism evidence="3 4">
    <name type="scientific">Pedobacter frigoris</name>
    <dbReference type="NCBI Taxonomy" id="2571272"/>
    <lineage>
        <taxon>Bacteria</taxon>
        <taxon>Pseudomonadati</taxon>
        <taxon>Bacteroidota</taxon>
        <taxon>Sphingobacteriia</taxon>
        <taxon>Sphingobacteriales</taxon>
        <taxon>Sphingobacteriaceae</taxon>
        <taxon>Pedobacter</taxon>
    </lineage>
</organism>
<gene>
    <name evidence="3" type="ORF">FA047_13450</name>
</gene>
<dbReference type="EMBL" id="SWBQ01000003">
    <property type="protein sequence ID" value="TKC06311.1"/>
    <property type="molecule type" value="Genomic_DNA"/>
</dbReference>
<evidence type="ECO:0000256" key="1">
    <source>
        <dbReference type="SAM" id="Phobius"/>
    </source>
</evidence>
<evidence type="ECO:0000259" key="2">
    <source>
        <dbReference type="Pfam" id="PF12729"/>
    </source>
</evidence>
<protein>
    <recommendedName>
        <fullName evidence="2">Chemotaxis methyl-accepting receptor HlyB-like 4HB MCP domain-containing protein</fullName>
    </recommendedName>
</protein>
<accession>A0A4U1CIM3</accession>
<sequence>MRFAYSVKQKMKIAVLLFCIMACSILIRFLEDKSVKSMNESFISLYNDRLIPATDLFYVAEYVDQKRSLLEDMLYSSSETSFNFEGLGRNLNKVNTSIDSLILAYEKTYLVKQEKENIARLKANLNAVKNIETQTVSIVKSQGLEKARNVHELMGRKASGDIIKGLSELMRIQRMVGAELTKDTEFMVSGNKLYSAFQTVLAIVIGILIVGIVFTSNVVNIRNDKFNLN</sequence>
<feature type="domain" description="Chemotaxis methyl-accepting receptor HlyB-like 4HB MCP" evidence="2">
    <location>
        <begin position="6"/>
        <end position="186"/>
    </location>
</feature>
<feature type="transmembrane region" description="Helical" evidence="1">
    <location>
        <begin position="196"/>
        <end position="219"/>
    </location>
</feature>
<keyword evidence="4" id="KW-1185">Reference proteome</keyword>
<reference evidence="3 4" key="1">
    <citation type="submission" date="2019-04" db="EMBL/GenBank/DDBJ databases">
        <title>Pedobacter sp. RP-3-15 sp. nov., isolated from Arctic soil.</title>
        <authorList>
            <person name="Dahal R.H."/>
            <person name="Kim D.-U."/>
        </authorList>
    </citation>
    <scope>NUCLEOTIDE SEQUENCE [LARGE SCALE GENOMIC DNA]</scope>
    <source>
        <strain evidence="3 4">RP-3-15</strain>
    </source>
</reference>
<keyword evidence="1" id="KW-1133">Transmembrane helix</keyword>